<gene>
    <name evidence="5" type="ORF">C5167_033802</name>
</gene>
<dbReference type="OrthoDB" id="4173905at2759"/>
<dbReference type="SUPFAM" id="SSF64005">
    <property type="entry name" value="Undecaprenyl diphosphate synthase"/>
    <property type="match status" value="1"/>
</dbReference>
<evidence type="ECO:0000256" key="1">
    <source>
        <dbReference type="ARBA" id="ARBA00001946"/>
    </source>
</evidence>
<proteinExistence type="inferred from homology"/>
<dbReference type="FunFam" id="3.40.1180.10:FF:000001">
    <property type="entry name" value="(2E,6E)-farnesyl-diphosphate-specific ditrans,polycis-undecaprenyl-diphosphate synthase"/>
    <property type="match status" value="1"/>
</dbReference>
<dbReference type="PROSITE" id="PS01066">
    <property type="entry name" value="UPP_SYNTHASE"/>
    <property type="match status" value="1"/>
</dbReference>
<protein>
    <recommendedName>
        <fullName evidence="3">Alkyl transferase</fullName>
        <ecNumber evidence="3">2.5.1.-</ecNumber>
    </recommendedName>
</protein>
<dbReference type="PANTHER" id="PTHR10291:SF0">
    <property type="entry name" value="DEHYDRODOLICHYL DIPHOSPHATE SYNTHASE 2"/>
    <property type="match status" value="1"/>
</dbReference>
<dbReference type="NCBIfam" id="TIGR00055">
    <property type="entry name" value="uppS"/>
    <property type="match status" value="1"/>
</dbReference>
<dbReference type="Proteomes" id="UP000316621">
    <property type="component" value="Chromosome 7"/>
</dbReference>
<dbReference type="CDD" id="cd00475">
    <property type="entry name" value="Cis_IPPS"/>
    <property type="match status" value="1"/>
</dbReference>
<reference evidence="5 6" key="1">
    <citation type="journal article" date="2018" name="Science">
        <title>The opium poppy genome and morphinan production.</title>
        <authorList>
            <person name="Guo L."/>
            <person name="Winzer T."/>
            <person name="Yang X."/>
            <person name="Li Y."/>
            <person name="Ning Z."/>
            <person name="He Z."/>
            <person name="Teodor R."/>
            <person name="Lu Y."/>
            <person name="Bowser T.A."/>
            <person name="Graham I.A."/>
            <person name="Ye K."/>
        </authorList>
    </citation>
    <scope>NUCLEOTIDE SEQUENCE [LARGE SCALE GENOMIC DNA]</scope>
    <source>
        <strain evidence="6">cv. HN1</strain>
        <tissue evidence="5">Leaves</tissue>
    </source>
</reference>
<accession>A0A4Y7KEY5</accession>
<dbReference type="OMA" id="NCRRFHA"/>
<dbReference type="EC" id="2.5.1.-" evidence="3"/>
<sequence length="313" mass="36203">MFSMMNILLFVVLVVVLIVAETFRKSSTSLLFKLSSFSTIERAEKSIGKVVTSDAKFLLEDKFPVGLNRETIPKHVAVIMDGNRRWAKNKGLEPMLGHEAGVRSLVKLLPLCRNWGIKVLTVYAFSTENWIRPKVEVDFLMNLFEKILKEELDSFMRQEIRISVIGDSKKLLRSLQKCIAKVTETTRRNSGCHLIMAVNYSGRTDIVHACRRISNKVKDGLIQPEDIDERLITNELETKCTEFPYPDLLIRTSGELRLSNFLLWQLAYTELYFDESFWPDFGEKEFVQALHSFQRRQRRFGGQNDDKLVDQKS</sequence>
<evidence type="ECO:0000256" key="3">
    <source>
        <dbReference type="RuleBase" id="RU363018"/>
    </source>
</evidence>
<dbReference type="Gene3D" id="3.40.1180.10">
    <property type="entry name" value="Decaprenyl diphosphate synthase-like"/>
    <property type="match status" value="1"/>
</dbReference>
<dbReference type="STRING" id="3469.A0A4Y7KEY5"/>
<dbReference type="GO" id="GO:0045547">
    <property type="term" value="F:ditrans,polycis-polyprenyl diphosphate synthase [(2E,6E)-farnesyl diphosphate specific] activity"/>
    <property type="evidence" value="ECO:0007669"/>
    <property type="project" value="TreeGrafter"/>
</dbReference>
<dbReference type="GO" id="GO:0005737">
    <property type="term" value="C:cytoplasm"/>
    <property type="evidence" value="ECO:0007669"/>
    <property type="project" value="UniProtKB-ARBA"/>
</dbReference>
<feature type="signal peptide" evidence="4">
    <location>
        <begin position="1"/>
        <end position="20"/>
    </location>
</feature>
<keyword evidence="6" id="KW-1185">Reference proteome</keyword>
<dbReference type="GO" id="GO:0016094">
    <property type="term" value="P:polyprenol biosynthetic process"/>
    <property type="evidence" value="ECO:0007669"/>
    <property type="project" value="TreeGrafter"/>
</dbReference>
<organism evidence="5 6">
    <name type="scientific">Papaver somniferum</name>
    <name type="common">Opium poppy</name>
    <dbReference type="NCBI Taxonomy" id="3469"/>
    <lineage>
        <taxon>Eukaryota</taxon>
        <taxon>Viridiplantae</taxon>
        <taxon>Streptophyta</taxon>
        <taxon>Embryophyta</taxon>
        <taxon>Tracheophyta</taxon>
        <taxon>Spermatophyta</taxon>
        <taxon>Magnoliopsida</taxon>
        <taxon>Ranunculales</taxon>
        <taxon>Papaveraceae</taxon>
        <taxon>Papaveroideae</taxon>
        <taxon>Papaver</taxon>
    </lineage>
</organism>
<comment type="cofactor">
    <cofactor evidence="1">
        <name>Mg(2+)</name>
        <dbReference type="ChEBI" id="CHEBI:18420"/>
    </cofactor>
</comment>
<evidence type="ECO:0000313" key="5">
    <source>
        <dbReference type="EMBL" id="RZC70598.1"/>
    </source>
</evidence>
<dbReference type="InterPro" id="IPR018520">
    <property type="entry name" value="UPP_synth-like_CS"/>
</dbReference>
<dbReference type="Gramene" id="RZC70598">
    <property type="protein sequence ID" value="RZC70598"/>
    <property type="gene ID" value="C5167_033802"/>
</dbReference>
<dbReference type="PANTHER" id="PTHR10291">
    <property type="entry name" value="DEHYDRODOLICHYL DIPHOSPHATE SYNTHASE FAMILY MEMBER"/>
    <property type="match status" value="1"/>
</dbReference>
<name>A0A4Y7KEY5_PAPSO</name>
<dbReference type="Pfam" id="PF01255">
    <property type="entry name" value="Prenyltransf"/>
    <property type="match status" value="1"/>
</dbReference>
<comment type="similarity">
    <text evidence="3">Belongs to the UPP synthase family.</text>
</comment>
<dbReference type="InterPro" id="IPR036424">
    <property type="entry name" value="UPP_synth-like_sf"/>
</dbReference>
<dbReference type="InterPro" id="IPR001441">
    <property type="entry name" value="UPP_synth-like"/>
</dbReference>
<evidence type="ECO:0000313" key="6">
    <source>
        <dbReference type="Proteomes" id="UP000316621"/>
    </source>
</evidence>
<keyword evidence="2 3" id="KW-0808">Transferase</keyword>
<dbReference type="EMBL" id="CM010721">
    <property type="protein sequence ID" value="RZC70598.1"/>
    <property type="molecule type" value="Genomic_DNA"/>
</dbReference>
<dbReference type="AlphaFoldDB" id="A0A4Y7KEY5"/>
<feature type="chain" id="PRO_5021351003" description="Alkyl transferase" evidence="4">
    <location>
        <begin position="21"/>
        <end position="313"/>
    </location>
</feature>
<dbReference type="HAMAP" id="MF_01139">
    <property type="entry name" value="ISPT"/>
    <property type="match status" value="1"/>
</dbReference>
<keyword evidence="4" id="KW-0732">Signal</keyword>
<evidence type="ECO:0000256" key="2">
    <source>
        <dbReference type="ARBA" id="ARBA00022679"/>
    </source>
</evidence>
<evidence type="ECO:0000256" key="4">
    <source>
        <dbReference type="SAM" id="SignalP"/>
    </source>
</evidence>